<dbReference type="RefSeq" id="XP_056484285.1">
    <property type="nucleotide sequence ID" value="XM_056633665.1"/>
</dbReference>
<proteinExistence type="predicted"/>
<dbReference type="AlphaFoldDB" id="A0A9W9VNR2"/>
<sequence>MQLITLLTSTVALMGAASAAPAQGTTRYATLELMSDTTCTAALGEMGVYDTDINKCNIIPDGEHVRSVEFRLQTGNCVLHTYSDITCHFDDQVWQGGECARGEKYYRSYKLLC</sequence>
<accession>A0A9W9VNR2</accession>
<dbReference type="OrthoDB" id="4691160at2759"/>
<protein>
    <submittedName>
        <fullName evidence="2">Uncharacterized protein</fullName>
    </submittedName>
</protein>
<evidence type="ECO:0000313" key="3">
    <source>
        <dbReference type="Proteomes" id="UP001147747"/>
    </source>
</evidence>
<reference evidence="2" key="2">
    <citation type="journal article" date="2023" name="IMA Fungus">
        <title>Comparative genomic study of the Penicillium genus elucidates a diverse pangenome and 15 lateral gene transfer events.</title>
        <authorList>
            <person name="Petersen C."/>
            <person name="Sorensen T."/>
            <person name="Nielsen M.R."/>
            <person name="Sondergaard T.E."/>
            <person name="Sorensen J.L."/>
            <person name="Fitzpatrick D.A."/>
            <person name="Frisvad J.C."/>
            <person name="Nielsen K.L."/>
        </authorList>
    </citation>
    <scope>NUCLEOTIDE SEQUENCE</scope>
    <source>
        <strain evidence="2">IBT 29677</strain>
    </source>
</reference>
<gene>
    <name evidence="2" type="ORF">N7509_009028</name>
</gene>
<feature type="chain" id="PRO_5040960625" evidence="1">
    <location>
        <begin position="20"/>
        <end position="113"/>
    </location>
</feature>
<evidence type="ECO:0000256" key="1">
    <source>
        <dbReference type="SAM" id="SignalP"/>
    </source>
</evidence>
<comment type="caution">
    <text evidence="2">The sequence shown here is derived from an EMBL/GenBank/DDBJ whole genome shotgun (WGS) entry which is preliminary data.</text>
</comment>
<evidence type="ECO:0000313" key="2">
    <source>
        <dbReference type="EMBL" id="KAJ5386487.1"/>
    </source>
</evidence>
<dbReference type="GeneID" id="81372645"/>
<reference evidence="2" key="1">
    <citation type="submission" date="2022-12" db="EMBL/GenBank/DDBJ databases">
        <authorList>
            <person name="Petersen C."/>
        </authorList>
    </citation>
    <scope>NUCLEOTIDE SEQUENCE</scope>
    <source>
        <strain evidence="2">IBT 29677</strain>
    </source>
</reference>
<name>A0A9W9VNR2_9EURO</name>
<dbReference type="EMBL" id="JAPZBU010000009">
    <property type="protein sequence ID" value="KAJ5386487.1"/>
    <property type="molecule type" value="Genomic_DNA"/>
</dbReference>
<dbReference type="Proteomes" id="UP001147747">
    <property type="component" value="Unassembled WGS sequence"/>
</dbReference>
<organism evidence="2 3">
    <name type="scientific">Penicillium cosmopolitanum</name>
    <dbReference type="NCBI Taxonomy" id="1131564"/>
    <lineage>
        <taxon>Eukaryota</taxon>
        <taxon>Fungi</taxon>
        <taxon>Dikarya</taxon>
        <taxon>Ascomycota</taxon>
        <taxon>Pezizomycotina</taxon>
        <taxon>Eurotiomycetes</taxon>
        <taxon>Eurotiomycetidae</taxon>
        <taxon>Eurotiales</taxon>
        <taxon>Aspergillaceae</taxon>
        <taxon>Penicillium</taxon>
    </lineage>
</organism>
<keyword evidence="1" id="KW-0732">Signal</keyword>
<feature type="signal peptide" evidence="1">
    <location>
        <begin position="1"/>
        <end position="19"/>
    </location>
</feature>
<keyword evidence="3" id="KW-1185">Reference proteome</keyword>